<reference evidence="11" key="1">
    <citation type="submission" date="2016-10" db="EMBL/GenBank/DDBJ databases">
        <authorList>
            <person name="Varghese N."/>
            <person name="Submissions S."/>
        </authorList>
    </citation>
    <scope>NUCLEOTIDE SEQUENCE [LARGE SCALE GENOMIC DNA]</scope>
    <source>
        <strain evidence="11">DSM 19181</strain>
    </source>
</reference>
<feature type="transmembrane region" description="Helical" evidence="8">
    <location>
        <begin position="237"/>
        <end position="259"/>
    </location>
</feature>
<keyword evidence="11" id="KW-1185">Reference proteome</keyword>
<dbReference type="InterPro" id="IPR035906">
    <property type="entry name" value="MetI-like_sf"/>
</dbReference>
<dbReference type="EMBL" id="FNFK01000034">
    <property type="protein sequence ID" value="SDK49508.1"/>
    <property type="molecule type" value="Genomic_DNA"/>
</dbReference>
<keyword evidence="3 8" id="KW-0813">Transport</keyword>
<evidence type="ECO:0000256" key="6">
    <source>
        <dbReference type="ARBA" id="ARBA00022989"/>
    </source>
</evidence>
<evidence type="ECO:0000256" key="8">
    <source>
        <dbReference type="RuleBase" id="RU363032"/>
    </source>
</evidence>
<dbReference type="Gene3D" id="1.10.3720.10">
    <property type="entry name" value="MetI-like"/>
    <property type="match status" value="1"/>
</dbReference>
<evidence type="ECO:0000256" key="5">
    <source>
        <dbReference type="ARBA" id="ARBA00022692"/>
    </source>
</evidence>
<evidence type="ECO:0000259" key="9">
    <source>
        <dbReference type="PROSITE" id="PS50928"/>
    </source>
</evidence>
<evidence type="ECO:0000256" key="2">
    <source>
        <dbReference type="ARBA" id="ARBA00007069"/>
    </source>
</evidence>
<evidence type="ECO:0000256" key="3">
    <source>
        <dbReference type="ARBA" id="ARBA00022448"/>
    </source>
</evidence>
<keyword evidence="4" id="KW-1003">Cell membrane</keyword>
<dbReference type="InterPro" id="IPR000515">
    <property type="entry name" value="MetI-like"/>
</dbReference>
<feature type="transmembrane region" description="Helical" evidence="8">
    <location>
        <begin position="12"/>
        <end position="32"/>
    </location>
</feature>
<dbReference type="Proteomes" id="UP000199433">
    <property type="component" value="Unassembled WGS sequence"/>
</dbReference>
<comment type="similarity">
    <text evidence="2">Belongs to the binding-protein-dependent transport system permease family. CysTW subfamily.</text>
</comment>
<comment type="subcellular location">
    <subcellularLocation>
        <location evidence="1 8">Cell membrane</location>
        <topology evidence="1 8">Multi-pass membrane protein</topology>
    </subcellularLocation>
</comment>
<dbReference type="GO" id="GO:0055085">
    <property type="term" value="P:transmembrane transport"/>
    <property type="evidence" value="ECO:0007669"/>
    <property type="project" value="InterPro"/>
</dbReference>
<gene>
    <name evidence="10" type="ORF">SAMN04488098_103412</name>
</gene>
<dbReference type="PROSITE" id="PS50928">
    <property type="entry name" value="ABC_TM1"/>
    <property type="match status" value="1"/>
</dbReference>
<accession>A0A1G9CCU0</accession>
<keyword evidence="5 8" id="KW-0812">Transmembrane</keyword>
<keyword evidence="7 8" id="KW-0472">Membrane</keyword>
<dbReference type="PANTHER" id="PTHR42929">
    <property type="entry name" value="INNER MEMBRANE ABC TRANSPORTER PERMEASE PROTEIN YDCU-RELATED-RELATED"/>
    <property type="match status" value="1"/>
</dbReference>
<feature type="transmembrane region" description="Helical" evidence="8">
    <location>
        <begin position="61"/>
        <end position="83"/>
    </location>
</feature>
<evidence type="ECO:0000256" key="7">
    <source>
        <dbReference type="ARBA" id="ARBA00023136"/>
    </source>
</evidence>
<organism evidence="10 11">
    <name type="scientific">Alkalibacterium thalassium</name>
    <dbReference type="NCBI Taxonomy" id="426701"/>
    <lineage>
        <taxon>Bacteria</taxon>
        <taxon>Bacillati</taxon>
        <taxon>Bacillota</taxon>
        <taxon>Bacilli</taxon>
        <taxon>Lactobacillales</taxon>
        <taxon>Carnobacteriaceae</taxon>
        <taxon>Alkalibacterium</taxon>
    </lineage>
</organism>
<feature type="domain" description="ABC transmembrane type-1" evidence="9">
    <location>
        <begin position="57"/>
        <end position="259"/>
    </location>
</feature>
<name>A0A1G9CCU0_9LACT</name>
<dbReference type="GO" id="GO:0005886">
    <property type="term" value="C:plasma membrane"/>
    <property type="evidence" value="ECO:0007669"/>
    <property type="project" value="UniProtKB-SubCell"/>
</dbReference>
<dbReference type="SUPFAM" id="SSF161098">
    <property type="entry name" value="MetI-like"/>
    <property type="match status" value="1"/>
</dbReference>
<keyword evidence="6 8" id="KW-1133">Transmembrane helix</keyword>
<protein>
    <submittedName>
        <fullName evidence="10">Spermidine/putrescine transport system permease protein</fullName>
    </submittedName>
</protein>
<dbReference type="OrthoDB" id="9807047at2"/>
<sequence length="269" mass="30465">MTRQRKLLSIPYYLWIVLFVVFPVLLLLVQSFRGLDGSFTLTNIQTYFTSQVYLTMTMQSFLYAFLITVLTLAISYPAAYFLTQTKHKQLWLLVLILPTWMNILLKAYAFIGILSQTGFVNQLLETIGIGAQQLLFTRLSFLIVATYIEIPFMLLPVFNAIDEIDGSMVLASRDLGANEWQTFRSVIFPISLSGVRSGIQAVFIPSLSLFMLTRLIAGNRVITLGTAIEQNFLVTQNWGMGSTMGIILILIMFAVMYVTRKRRKGVPGR</sequence>
<dbReference type="STRING" id="426701.SAMN04488098_103412"/>
<dbReference type="Pfam" id="PF00528">
    <property type="entry name" value="BPD_transp_1"/>
    <property type="match status" value="1"/>
</dbReference>
<evidence type="ECO:0000256" key="1">
    <source>
        <dbReference type="ARBA" id="ARBA00004651"/>
    </source>
</evidence>
<evidence type="ECO:0000313" key="11">
    <source>
        <dbReference type="Proteomes" id="UP000199433"/>
    </source>
</evidence>
<feature type="transmembrane region" description="Helical" evidence="8">
    <location>
        <begin position="135"/>
        <end position="158"/>
    </location>
</feature>
<evidence type="ECO:0000313" key="10">
    <source>
        <dbReference type="EMBL" id="SDK49508.1"/>
    </source>
</evidence>
<feature type="transmembrane region" description="Helical" evidence="8">
    <location>
        <begin position="90"/>
        <end position="115"/>
    </location>
</feature>
<dbReference type="RefSeq" id="WP_091267635.1">
    <property type="nucleotide sequence ID" value="NZ_FNFK01000034.1"/>
</dbReference>
<proteinExistence type="inferred from homology"/>
<dbReference type="AlphaFoldDB" id="A0A1G9CCU0"/>
<evidence type="ECO:0000256" key="4">
    <source>
        <dbReference type="ARBA" id="ARBA00022475"/>
    </source>
</evidence>
<dbReference type="CDD" id="cd06261">
    <property type="entry name" value="TM_PBP2"/>
    <property type="match status" value="1"/>
</dbReference>
<dbReference type="PANTHER" id="PTHR42929:SF1">
    <property type="entry name" value="INNER MEMBRANE ABC TRANSPORTER PERMEASE PROTEIN YDCU-RELATED"/>
    <property type="match status" value="1"/>
</dbReference>